<name>A0A6J3MDK4_9PEZI</name>
<protein>
    <recommendedName>
        <fullName evidence="6">Bromodomain associated domain-containing protein</fullName>
    </recommendedName>
</protein>
<keyword evidence="3" id="KW-0804">Transcription</keyword>
<accession>A0A6J3MDK4</accession>
<organism evidence="8">
    <name type="scientific">Dissoconium aciculare CBS 342.82</name>
    <dbReference type="NCBI Taxonomy" id="1314786"/>
    <lineage>
        <taxon>Eukaryota</taxon>
        <taxon>Fungi</taxon>
        <taxon>Dikarya</taxon>
        <taxon>Ascomycota</taxon>
        <taxon>Pezizomycotina</taxon>
        <taxon>Dothideomycetes</taxon>
        <taxon>Dothideomycetidae</taxon>
        <taxon>Mycosphaerellales</taxon>
        <taxon>Dissoconiaceae</taxon>
        <taxon>Dissoconium</taxon>
    </lineage>
</organism>
<dbReference type="CDD" id="cd00076">
    <property type="entry name" value="HFD_SF"/>
    <property type="match status" value="1"/>
</dbReference>
<evidence type="ECO:0000256" key="3">
    <source>
        <dbReference type="ARBA" id="ARBA00023163"/>
    </source>
</evidence>
<dbReference type="Gene3D" id="1.10.20.10">
    <property type="entry name" value="Histone, subunit A"/>
    <property type="match status" value="1"/>
</dbReference>
<keyword evidence="4" id="KW-0539">Nucleus</keyword>
<evidence type="ECO:0000313" key="8">
    <source>
        <dbReference type="RefSeq" id="XP_033463127.1"/>
    </source>
</evidence>
<keyword evidence="2" id="KW-0805">Transcription regulation</keyword>
<evidence type="ECO:0000313" key="7">
    <source>
        <dbReference type="Proteomes" id="UP000504637"/>
    </source>
</evidence>
<comment type="subcellular location">
    <subcellularLocation>
        <location evidence="1">Nucleus</location>
    </subcellularLocation>
</comment>
<dbReference type="AlphaFoldDB" id="A0A6J3MDK4"/>
<dbReference type="InterPro" id="IPR009072">
    <property type="entry name" value="Histone-fold"/>
</dbReference>
<evidence type="ECO:0000256" key="5">
    <source>
        <dbReference type="SAM" id="MobiDB-lite"/>
    </source>
</evidence>
<evidence type="ECO:0000256" key="1">
    <source>
        <dbReference type="ARBA" id="ARBA00004123"/>
    </source>
</evidence>
<reference evidence="8" key="2">
    <citation type="submission" date="2020-04" db="EMBL/GenBank/DDBJ databases">
        <authorList>
            <consortium name="NCBI Genome Project"/>
        </authorList>
    </citation>
    <scope>NUCLEOTIDE SEQUENCE</scope>
    <source>
        <strain evidence="8">CBS 342.82</strain>
    </source>
</reference>
<evidence type="ECO:0000259" key="6">
    <source>
        <dbReference type="Pfam" id="PF07524"/>
    </source>
</evidence>
<dbReference type="GO" id="GO:0005634">
    <property type="term" value="C:nucleus"/>
    <property type="evidence" value="ECO:0007669"/>
    <property type="project" value="UniProtKB-SubCell"/>
</dbReference>
<feature type="region of interest" description="Disordered" evidence="5">
    <location>
        <begin position="83"/>
        <end position="110"/>
    </location>
</feature>
<reference evidence="8" key="1">
    <citation type="submission" date="2020-01" db="EMBL/GenBank/DDBJ databases">
        <authorList>
            <consortium name="DOE Joint Genome Institute"/>
            <person name="Haridas S."/>
            <person name="Albert R."/>
            <person name="Binder M."/>
            <person name="Bloem J."/>
            <person name="Labutti K."/>
            <person name="Salamov A."/>
            <person name="Andreopoulos B."/>
            <person name="Baker S.E."/>
            <person name="Barry K."/>
            <person name="Bills G."/>
            <person name="Bluhm B.H."/>
            <person name="Cannon C."/>
            <person name="Castanera R."/>
            <person name="Culley D.E."/>
            <person name="Daum C."/>
            <person name="Ezra D."/>
            <person name="Gonzalez J.B."/>
            <person name="Henrissat B."/>
            <person name="Kuo A."/>
            <person name="Liang C."/>
            <person name="Lipzen A."/>
            <person name="Lutzoni F."/>
            <person name="Magnuson J."/>
            <person name="Mondo S."/>
            <person name="Nolan M."/>
            <person name="Ohm R."/>
            <person name="Pangilinan J."/>
            <person name="Park H.-J."/>
            <person name="Ramirez L."/>
            <person name="Alfaro M."/>
            <person name="Sun H."/>
            <person name="Tritt A."/>
            <person name="Yoshinaga Y."/>
            <person name="Zwiers L.-H."/>
            <person name="Turgeon B.G."/>
            <person name="Goodwin S.B."/>
            <person name="Spatafora J.W."/>
            <person name="Crous P.W."/>
            <person name="Grigoriev I.V."/>
        </authorList>
    </citation>
    <scope>NUCLEOTIDE SEQUENCE</scope>
    <source>
        <strain evidence="8">CBS 342.82</strain>
    </source>
</reference>
<dbReference type="OrthoDB" id="5402929at2759"/>
<dbReference type="Proteomes" id="UP000504637">
    <property type="component" value="Unplaced"/>
</dbReference>
<dbReference type="InterPro" id="IPR006565">
    <property type="entry name" value="BTP"/>
</dbReference>
<feature type="region of interest" description="Disordered" evidence="5">
    <location>
        <begin position="206"/>
        <end position="246"/>
    </location>
</feature>
<evidence type="ECO:0000256" key="4">
    <source>
        <dbReference type="ARBA" id="ARBA00023242"/>
    </source>
</evidence>
<proteinExistence type="predicted"/>
<dbReference type="GO" id="GO:0046982">
    <property type="term" value="F:protein heterodimerization activity"/>
    <property type="evidence" value="ECO:0007669"/>
    <property type="project" value="InterPro"/>
</dbReference>
<reference evidence="8" key="3">
    <citation type="submission" date="2025-08" db="UniProtKB">
        <authorList>
            <consortium name="RefSeq"/>
        </authorList>
    </citation>
    <scope>IDENTIFICATION</scope>
    <source>
        <strain evidence="8">CBS 342.82</strain>
    </source>
</reference>
<dbReference type="Pfam" id="PF07524">
    <property type="entry name" value="Bromo_TP"/>
    <property type="match status" value="1"/>
</dbReference>
<keyword evidence="7" id="KW-1185">Reference proteome</keyword>
<dbReference type="RefSeq" id="XP_033463127.1">
    <property type="nucleotide sequence ID" value="XM_033603928.1"/>
</dbReference>
<sequence>MIHILRGAGFHSTKPSVLDTLTNIAERHLLLLASTAAQYAMLSHNDPLPTISDMRMAFSECGVIHPLTDPSEEAWKERMRKPLTEIADVPQAGRQRQAAQKRKRDEEDTRDVREFTRWFDSAQHKEARRVAGMIPEASVGGVLPAVGVGGGVVQAEDFLTTLKKKHPKAGDESRLRGTVLSQLPDEKDVVIEGGPVQHIWEWNPNAGKILPSEGQNAGADEDDDDNSSLSSLAASTDQLDMMEVEQ</sequence>
<feature type="domain" description="Bromodomain associated" evidence="6">
    <location>
        <begin position="4"/>
        <end position="63"/>
    </location>
</feature>
<feature type="compositionally biased region" description="Low complexity" evidence="5">
    <location>
        <begin position="227"/>
        <end position="239"/>
    </location>
</feature>
<dbReference type="GeneID" id="54361728"/>
<gene>
    <name evidence="8" type="ORF">K489DRAFT_376485</name>
</gene>
<evidence type="ECO:0000256" key="2">
    <source>
        <dbReference type="ARBA" id="ARBA00023015"/>
    </source>
</evidence>